<dbReference type="AlphaFoldDB" id="L9WYW5"/>
<feature type="transmembrane region" description="Helical" evidence="2">
    <location>
        <begin position="78"/>
        <end position="97"/>
    </location>
</feature>
<dbReference type="OrthoDB" id="269536at2157"/>
<dbReference type="Proteomes" id="UP000011688">
    <property type="component" value="Unassembled WGS sequence"/>
</dbReference>
<keyword evidence="4" id="KW-1185">Reference proteome</keyword>
<dbReference type="GO" id="GO:0005886">
    <property type="term" value="C:plasma membrane"/>
    <property type="evidence" value="ECO:0007669"/>
    <property type="project" value="TreeGrafter"/>
</dbReference>
<evidence type="ECO:0000313" key="4">
    <source>
        <dbReference type="Proteomes" id="UP000011688"/>
    </source>
</evidence>
<dbReference type="RefSeq" id="WP_005559988.1">
    <property type="nucleotide sequence ID" value="NZ_AOIB01000043.1"/>
</dbReference>
<feature type="transmembrane region" description="Helical" evidence="2">
    <location>
        <begin position="125"/>
        <end position="151"/>
    </location>
</feature>
<comment type="caution">
    <text evidence="3">The sequence shown here is derived from an EMBL/GenBank/DDBJ whole genome shotgun (WGS) entry which is preliminary data.</text>
</comment>
<evidence type="ECO:0000313" key="3">
    <source>
        <dbReference type="EMBL" id="ELY53518.1"/>
    </source>
</evidence>
<keyword evidence="2" id="KW-0812">Transmembrane</keyword>
<name>L9WYW5_9EURY</name>
<feature type="transmembrane region" description="Helical" evidence="2">
    <location>
        <begin position="223"/>
        <end position="241"/>
    </location>
</feature>
<reference evidence="3 4" key="1">
    <citation type="journal article" date="2014" name="PLoS Genet.">
        <title>Phylogenetically driven sequencing of extremely halophilic archaea reveals strategies for static and dynamic osmo-response.</title>
        <authorList>
            <person name="Becker E.A."/>
            <person name="Seitzer P.M."/>
            <person name="Tritt A."/>
            <person name="Larsen D."/>
            <person name="Krusor M."/>
            <person name="Yao A.I."/>
            <person name="Wu D."/>
            <person name="Madern D."/>
            <person name="Eisen J.A."/>
            <person name="Darling A.E."/>
            <person name="Facciotti M.T."/>
        </authorList>
    </citation>
    <scope>NUCLEOTIDE SEQUENCE [LARGE SCALE GENOMIC DNA]</scope>
    <source>
        <strain evidence="3 4">DSM 10524</strain>
    </source>
</reference>
<accession>L9WYW5</accession>
<feature type="region of interest" description="Disordered" evidence="1">
    <location>
        <begin position="1"/>
        <end position="27"/>
    </location>
</feature>
<feature type="transmembrane region" description="Helical" evidence="2">
    <location>
        <begin position="48"/>
        <end position="66"/>
    </location>
</feature>
<gene>
    <name evidence="3" type="ORF">C491_21556</name>
</gene>
<keyword evidence="2" id="KW-0472">Membrane</keyword>
<feature type="transmembrane region" description="Helical" evidence="2">
    <location>
        <begin position="455"/>
        <end position="475"/>
    </location>
</feature>
<dbReference type="eggNOG" id="arCOG04315">
    <property type="taxonomic scope" value="Archaea"/>
</dbReference>
<feature type="transmembrane region" description="Helical" evidence="2">
    <location>
        <begin position="345"/>
        <end position="363"/>
    </location>
</feature>
<keyword evidence="2" id="KW-1133">Transmembrane helix</keyword>
<feature type="compositionally biased region" description="Polar residues" evidence="1">
    <location>
        <begin position="1"/>
        <end position="10"/>
    </location>
</feature>
<sequence>MTGEPTSTENELPADGVDTTEVNTDREGETDLRTAFVPTFGKYFPESLVGALLLAVLAMVATVPELEPTTQLELLGGGFYVYDLFALHMLLLLYWILSASAVESPRVGAAFDRLAASLPTSQAGVIYATATVSLALGWLNWALGLIGGILLGQRLCRRARESGTAVHYPSVLTGGLLALVVANQGPSSPGALIAADDTGLANFMVDDVGTIGMSEFLLHPANLAPTILFVLTLPLLLVWLAPDDDGEIEPLEDRDRILEGSISETFDHYAPVRDPVDWEPGDRLENAESLTWIVVAIGIASLGWHFGTGGALTLPWLAFGLVVVGLAVQGPPMAFREKTEDATRWANHMAIPFLLYAATFALLTEAALYAPLGDALAATGLPYVGSYVAAFALGLLVPDPGSLWLLQGPAVAAAGIDGVPALVATMYGAGVSNLWLAFLFASVLSIYGFDWREFATYAAVVTAYVSVVVIGLLLIF</sequence>
<feature type="transmembrane region" description="Helical" evidence="2">
    <location>
        <begin position="314"/>
        <end position="333"/>
    </location>
</feature>
<dbReference type="EMBL" id="AOIB01000043">
    <property type="protein sequence ID" value="ELY53518.1"/>
    <property type="molecule type" value="Genomic_DNA"/>
</dbReference>
<feature type="transmembrane region" description="Helical" evidence="2">
    <location>
        <begin position="375"/>
        <end position="397"/>
    </location>
</feature>
<dbReference type="Pfam" id="PF02667">
    <property type="entry name" value="SCFA_trans"/>
    <property type="match status" value="1"/>
</dbReference>
<organism evidence="3 4">
    <name type="scientific">Natronococcus amylolyticus DSM 10524</name>
    <dbReference type="NCBI Taxonomy" id="1227497"/>
    <lineage>
        <taxon>Archaea</taxon>
        <taxon>Methanobacteriati</taxon>
        <taxon>Methanobacteriota</taxon>
        <taxon>Stenosarchaea group</taxon>
        <taxon>Halobacteria</taxon>
        <taxon>Halobacteriales</taxon>
        <taxon>Natrialbaceae</taxon>
        <taxon>Natronococcus</taxon>
    </lineage>
</organism>
<dbReference type="PATRIC" id="fig|1227497.3.peg.4417"/>
<protein>
    <submittedName>
        <fullName evidence="3">Short chain fatty acid transporter</fullName>
    </submittedName>
</protein>
<evidence type="ECO:0000256" key="1">
    <source>
        <dbReference type="SAM" id="MobiDB-lite"/>
    </source>
</evidence>
<evidence type="ECO:0000256" key="2">
    <source>
        <dbReference type="SAM" id="Phobius"/>
    </source>
</evidence>
<proteinExistence type="predicted"/>
<dbReference type="STRING" id="1227497.C491_21556"/>
<dbReference type="PANTHER" id="PTHR41983:SF2">
    <property type="entry name" value="SHORT-CHAIN FATTY ACID TRANSPORTER-RELATED"/>
    <property type="match status" value="1"/>
</dbReference>
<dbReference type="PANTHER" id="PTHR41983">
    <property type="entry name" value="SHORT-CHAIN FATTY ACID TRANSPORTER-RELATED"/>
    <property type="match status" value="1"/>
</dbReference>
<dbReference type="InterPro" id="IPR006160">
    <property type="entry name" value="SCFA_transpt_AtoE"/>
</dbReference>